<proteinExistence type="predicted"/>
<feature type="region of interest" description="Disordered" evidence="1">
    <location>
        <begin position="79"/>
        <end position="103"/>
    </location>
</feature>
<evidence type="ECO:0000256" key="1">
    <source>
        <dbReference type="SAM" id="MobiDB-lite"/>
    </source>
</evidence>
<dbReference type="RefSeq" id="WP_344215731.1">
    <property type="nucleotide sequence ID" value="NZ_BAAAOS010000020.1"/>
</dbReference>
<accession>A0ABP4PHB0</accession>
<dbReference type="Proteomes" id="UP001500393">
    <property type="component" value="Unassembled WGS sequence"/>
</dbReference>
<gene>
    <name evidence="3" type="ORF">GCM10009789_38610</name>
</gene>
<keyword evidence="4" id="KW-1185">Reference proteome</keyword>
<keyword evidence="2" id="KW-1133">Transmembrane helix</keyword>
<feature type="region of interest" description="Disordered" evidence="1">
    <location>
        <begin position="1"/>
        <end position="20"/>
    </location>
</feature>
<sequence>MSSKGKQSRRQLIEQMQRDQARSDRRRTILIIAVCLVVGLGIVAYPAIKLVQDSRAKSTPTAEIGVPADQASCGDIVESAASGSSDHKPDGTAIAYATSPPSSGPHYQTWAPFSRKFYTADDRPALGNLVHNLEHGYTILWYNDTIAGDSEKTAVIERLAKSFGDSQTQAGKFIAAPYTTKDGGDAWPAGKNIAFAHWSGGPPEAQKANRQYCGDISGAALKTFMDKYPADDSPEPNAG</sequence>
<dbReference type="InterPro" id="IPR021454">
    <property type="entry name" value="DUF3105"/>
</dbReference>
<dbReference type="EMBL" id="BAAAOS010000020">
    <property type="protein sequence ID" value="GAA1581029.1"/>
    <property type="molecule type" value="Genomic_DNA"/>
</dbReference>
<reference evidence="4" key="1">
    <citation type="journal article" date="2019" name="Int. J. Syst. Evol. Microbiol.">
        <title>The Global Catalogue of Microorganisms (GCM) 10K type strain sequencing project: providing services to taxonomists for standard genome sequencing and annotation.</title>
        <authorList>
            <consortium name="The Broad Institute Genomics Platform"/>
            <consortium name="The Broad Institute Genome Sequencing Center for Infectious Disease"/>
            <person name="Wu L."/>
            <person name="Ma J."/>
        </authorList>
    </citation>
    <scope>NUCLEOTIDE SEQUENCE [LARGE SCALE GENOMIC DNA]</scope>
    <source>
        <strain evidence="4">JCM 14969</strain>
    </source>
</reference>
<evidence type="ECO:0000313" key="3">
    <source>
        <dbReference type="EMBL" id="GAA1581029.1"/>
    </source>
</evidence>
<feature type="transmembrane region" description="Helical" evidence="2">
    <location>
        <begin position="28"/>
        <end position="48"/>
    </location>
</feature>
<name>A0ABP4PHB0_9ACTN</name>
<organism evidence="3 4">
    <name type="scientific">Kribbella sancticallisti</name>
    <dbReference type="NCBI Taxonomy" id="460087"/>
    <lineage>
        <taxon>Bacteria</taxon>
        <taxon>Bacillati</taxon>
        <taxon>Actinomycetota</taxon>
        <taxon>Actinomycetes</taxon>
        <taxon>Propionibacteriales</taxon>
        <taxon>Kribbellaceae</taxon>
        <taxon>Kribbella</taxon>
    </lineage>
</organism>
<evidence type="ECO:0000313" key="4">
    <source>
        <dbReference type="Proteomes" id="UP001500393"/>
    </source>
</evidence>
<protein>
    <recommendedName>
        <fullName evidence="5">DUF3105 domain-containing protein</fullName>
    </recommendedName>
</protein>
<evidence type="ECO:0008006" key="5">
    <source>
        <dbReference type="Google" id="ProtNLM"/>
    </source>
</evidence>
<comment type="caution">
    <text evidence="3">The sequence shown here is derived from an EMBL/GenBank/DDBJ whole genome shotgun (WGS) entry which is preliminary data.</text>
</comment>
<dbReference type="Pfam" id="PF11303">
    <property type="entry name" value="DUF3105"/>
    <property type="match status" value="1"/>
</dbReference>
<keyword evidence="2" id="KW-0812">Transmembrane</keyword>
<evidence type="ECO:0000256" key="2">
    <source>
        <dbReference type="SAM" id="Phobius"/>
    </source>
</evidence>
<keyword evidence="2" id="KW-0472">Membrane</keyword>